<dbReference type="InterPro" id="IPR056798">
    <property type="entry name" value="ADH_Fe_C"/>
</dbReference>
<dbReference type="Pfam" id="PF25137">
    <property type="entry name" value="ADH_Fe_C"/>
    <property type="match status" value="1"/>
</dbReference>
<protein>
    <submittedName>
        <fullName evidence="5">Long-chain-alcohol dehydrogenase 1</fullName>
        <ecNumber evidence="5">1.1.1.192</ecNumber>
    </submittedName>
</protein>
<comment type="caution">
    <text evidence="5">The sequence shown here is derived from an EMBL/GenBank/DDBJ whole genome shotgun (WGS) entry which is preliminary data.</text>
</comment>
<evidence type="ECO:0000313" key="5">
    <source>
        <dbReference type="EMBL" id="MPM58917.1"/>
    </source>
</evidence>
<dbReference type="Gene3D" id="3.40.50.1970">
    <property type="match status" value="1"/>
</dbReference>
<dbReference type="EC" id="1.1.1.192" evidence="5"/>
<organism evidence="5">
    <name type="scientific">bioreactor metagenome</name>
    <dbReference type="NCBI Taxonomy" id="1076179"/>
    <lineage>
        <taxon>unclassified sequences</taxon>
        <taxon>metagenomes</taxon>
        <taxon>ecological metagenomes</taxon>
    </lineage>
</organism>
<sequence length="393" mass="42625">MIASIASPVHIVSSTELAGEMLADILRYTAMKAGRLKVSVILDNAPIKEKDALVEHLKSVFDVQAFSEVQPNPRTADIMRMFSDSRFAGSDVVLGIGGGSVLDSAKALAMLSSNGGELDQYLGLNATRSVQSRSLPLVLIPTTAGTGSEVTKVGVYTAESGRKYTLGSPLMHAHTAVLAANLLHGVPASLCAATGLDALDHALESIWNKNSTPLTRQLARRAALKVLTTLPRLYDAIETDAPERTVLQRQMLEASCEAGIAFNLTGTASGHAISFVLSEEWHIPHGLSCAFTLGEVFAWAVQDRGNRAELAALSRCLHPDLEDEEALVERLAEDINDLLSKLHIPRTFSELSLNLDSNQIRSLFRRAMEDPKLHNQTPPMQEEELYRLLEAKL</sequence>
<dbReference type="InterPro" id="IPR001670">
    <property type="entry name" value="ADH_Fe/GldA"/>
</dbReference>
<dbReference type="PANTHER" id="PTHR11496:SF102">
    <property type="entry name" value="ALCOHOL DEHYDROGENASE 4"/>
    <property type="match status" value="1"/>
</dbReference>
<proteinExistence type="inferred from homology"/>
<dbReference type="InterPro" id="IPR039697">
    <property type="entry name" value="Alcohol_dehydrogenase_Fe"/>
</dbReference>
<comment type="similarity">
    <text evidence="1">Belongs to the iron-containing alcohol dehydrogenase family.</text>
</comment>
<dbReference type="SUPFAM" id="SSF56796">
    <property type="entry name" value="Dehydroquinate synthase-like"/>
    <property type="match status" value="1"/>
</dbReference>
<feature type="domain" description="Alcohol dehydrogenase iron-type/glycerol dehydrogenase GldA" evidence="3">
    <location>
        <begin position="30"/>
        <end position="178"/>
    </location>
</feature>
<dbReference type="GO" id="GO:0050060">
    <property type="term" value="F:long-chain-alcohol dehydrogenase activity"/>
    <property type="evidence" value="ECO:0007669"/>
    <property type="project" value="UniProtKB-EC"/>
</dbReference>
<dbReference type="GO" id="GO:0004022">
    <property type="term" value="F:alcohol dehydrogenase (NAD+) activity"/>
    <property type="evidence" value="ECO:0007669"/>
    <property type="project" value="TreeGrafter"/>
</dbReference>
<accession>A0A645B0G3</accession>
<evidence type="ECO:0000256" key="2">
    <source>
        <dbReference type="ARBA" id="ARBA00023002"/>
    </source>
</evidence>
<dbReference type="Pfam" id="PF00465">
    <property type="entry name" value="Fe-ADH"/>
    <property type="match status" value="1"/>
</dbReference>
<reference evidence="5" key="1">
    <citation type="submission" date="2019-08" db="EMBL/GenBank/DDBJ databases">
        <authorList>
            <person name="Kucharzyk K."/>
            <person name="Murdoch R.W."/>
            <person name="Higgins S."/>
            <person name="Loffler F."/>
        </authorList>
    </citation>
    <scope>NUCLEOTIDE SEQUENCE</scope>
</reference>
<dbReference type="CDD" id="cd08551">
    <property type="entry name" value="Fe-ADH"/>
    <property type="match status" value="1"/>
</dbReference>
<evidence type="ECO:0000259" key="3">
    <source>
        <dbReference type="Pfam" id="PF00465"/>
    </source>
</evidence>
<evidence type="ECO:0000259" key="4">
    <source>
        <dbReference type="Pfam" id="PF25137"/>
    </source>
</evidence>
<dbReference type="EMBL" id="VSSQ01017024">
    <property type="protein sequence ID" value="MPM58917.1"/>
    <property type="molecule type" value="Genomic_DNA"/>
</dbReference>
<dbReference type="Gene3D" id="1.20.1090.10">
    <property type="entry name" value="Dehydroquinate synthase-like - alpha domain"/>
    <property type="match status" value="1"/>
</dbReference>
<gene>
    <name evidence="5" type="primary">adh1_7</name>
    <name evidence="5" type="ORF">SDC9_105750</name>
</gene>
<keyword evidence="2 5" id="KW-0560">Oxidoreductase</keyword>
<feature type="domain" description="Fe-containing alcohol dehydrogenase-like C-terminal" evidence="4">
    <location>
        <begin position="192"/>
        <end position="392"/>
    </location>
</feature>
<name>A0A645B0G3_9ZZZZ</name>
<dbReference type="PANTHER" id="PTHR11496">
    <property type="entry name" value="ALCOHOL DEHYDROGENASE"/>
    <property type="match status" value="1"/>
</dbReference>
<evidence type="ECO:0000256" key="1">
    <source>
        <dbReference type="ARBA" id="ARBA00007358"/>
    </source>
</evidence>
<dbReference type="GO" id="GO:0046872">
    <property type="term" value="F:metal ion binding"/>
    <property type="evidence" value="ECO:0007669"/>
    <property type="project" value="InterPro"/>
</dbReference>
<dbReference type="AlphaFoldDB" id="A0A645B0G3"/>